<dbReference type="InterPro" id="IPR017871">
    <property type="entry name" value="ABC_transporter-like_CS"/>
</dbReference>
<comment type="similarity">
    <text evidence="1">Belongs to the ABC transporter superfamily.</text>
</comment>
<organism evidence="6 7">
    <name type="scientific">Tropicimonas omnivorans</name>
    <dbReference type="NCBI Taxonomy" id="3075590"/>
    <lineage>
        <taxon>Bacteria</taxon>
        <taxon>Pseudomonadati</taxon>
        <taxon>Pseudomonadota</taxon>
        <taxon>Alphaproteobacteria</taxon>
        <taxon>Rhodobacterales</taxon>
        <taxon>Roseobacteraceae</taxon>
        <taxon>Tropicimonas</taxon>
    </lineage>
</organism>
<dbReference type="InterPro" id="IPR027417">
    <property type="entry name" value="P-loop_NTPase"/>
</dbReference>
<dbReference type="PROSITE" id="PS50893">
    <property type="entry name" value="ABC_TRANSPORTER_2"/>
    <property type="match status" value="1"/>
</dbReference>
<name>A0ABU3DE81_9RHOB</name>
<dbReference type="SMART" id="SM00382">
    <property type="entry name" value="AAA"/>
    <property type="match status" value="1"/>
</dbReference>
<dbReference type="InterPro" id="IPR050166">
    <property type="entry name" value="ABC_transporter_ATP-bind"/>
</dbReference>
<dbReference type="InterPro" id="IPR003593">
    <property type="entry name" value="AAA+_ATPase"/>
</dbReference>
<accession>A0ABU3DE81</accession>
<dbReference type="InterPro" id="IPR003439">
    <property type="entry name" value="ABC_transporter-like_ATP-bd"/>
</dbReference>
<evidence type="ECO:0000313" key="7">
    <source>
        <dbReference type="Proteomes" id="UP001265259"/>
    </source>
</evidence>
<dbReference type="EMBL" id="JAVRHL010000001">
    <property type="protein sequence ID" value="MDT0682014.1"/>
    <property type="molecule type" value="Genomic_DNA"/>
</dbReference>
<dbReference type="PANTHER" id="PTHR42788:SF13">
    <property type="entry name" value="ALIPHATIC SULFONATES IMPORT ATP-BINDING PROTEIN SSUB"/>
    <property type="match status" value="1"/>
</dbReference>
<feature type="domain" description="ABC transporter" evidence="5">
    <location>
        <begin position="17"/>
        <end position="247"/>
    </location>
</feature>
<evidence type="ECO:0000313" key="6">
    <source>
        <dbReference type="EMBL" id="MDT0682014.1"/>
    </source>
</evidence>
<keyword evidence="7" id="KW-1185">Reference proteome</keyword>
<sequence length="275" mass="30724">MDMQTKDADTVVEAQNIRINEVSKAYPTPQNEQMVVLEDINLEIRHNEFVCLVGASGCGKTTLLKILGGLVEPTLGNVQIGTGVEKEPLMGFVFQADSLIPWRTVQRNVGLGLELQGVPRDKENRRVSDVLEMVKLSGFGRHFPRELSGGMRQRVNIARALAMQPDFLLMDEPFAALDAQTREVMQSELLALTQRLNSTVVFVTHQIDEAVLLADRIVVLSSRPGRVKKIVTPPFARPRDPGIRRSKEFIDMVNGIWSLIRDEVEEGIERELLGS</sequence>
<dbReference type="GO" id="GO:0005524">
    <property type="term" value="F:ATP binding"/>
    <property type="evidence" value="ECO:0007669"/>
    <property type="project" value="UniProtKB-KW"/>
</dbReference>
<dbReference type="Proteomes" id="UP001265259">
    <property type="component" value="Unassembled WGS sequence"/>
</dbReference>
<evidence type="ECO:0000259" key="5">
    <source>
        <dbReference type="PROSITE" id="PS50893"/>
    </source>
</evidence>
<dbReference type="Gene3D" id="3.40.50.300">
    <property type="entry name" value="P-loop containing nucleotide triphosphate hydrolases"/>
    <property type="match status" value="1"/>
</dbReference>
<proteinExistence type="inferred from homology"/>
<evidence type="ECO:0000256" key="1">
    <source>
        <dbReference type="ARBA" id="ARBA00005417"/>
    </source>
</evidence>
<evidence type="ECO:0000256" key="4">
    <source>
        <dbReference type="ARBA" id="ARBA00022840"/>
    </source>
</evidence>
<dbReference type="SUPFAM" id="SSF52540">
    <property type="entry name" value="P-loop containing nucleoside triphosphate hydrolases"/>
    <property type="match status" value="1"/>
</dbReference>
<gene>
    <name evidence="6" type="ORF">RM543_04905</name>
</gene>
<comment type="caution">
    <text evidence="6">The sequence shown here is derived from an EMBL/GenBank/DDBJ whole genome shotgun (WGS) entry which is preliminary data.</text>
</comment>
<keyword evidence="3" id="KW-0547">Nucleotide-binding</keyword>
<dbReference type="RefSeq" id="WP_311689761.1">
    <property type="nucleotide sequence ID" value="NZ_JAVRHL010000001.1"/>
</dbReference>
<keyword evidence="2" id="KW-0813">Transport</keyword>
<dbReference type="PROSITE" id="PS00211">
    <property type="entry name" value="ABC_TRANSPORTER_1"/>
    <property type="match status" value="1"/>
</dbReference>
<dbReference type="PANTHER" id="PTHR42788">
    <property type="entry name" value="TAURINE IMPORT ATP-BINDING PROTEIN-RELATED"/>
    <property type="match status" value="1"/>
</dbReference>
<reference evidence="6 7" key="1">
    <citation type="submission" date="2023-09" db="EMBL/GenBank/DDBJ databases">
        <authorList>
            <person name="Rey-Velasco X."/>
        </authorList>
    </citation>
    <scope>NUCLEOTIDE SEQUENCE [LARGE SCALE GENOMIC DNA]</scope>
    <source>
        <strain evidence="6 7">F158</strain>
    </source>
</reference>
<evidence type="ECO:0000256" key="2">
    <source>
        <dbReference type="ARBA" id="ARBA00022448"/>
    </source>
</evidence>
<dbReference type="Pfam" id="PF00005">
    <property type="entry name" value="ABC_tran"/>
    <property type="match status" value="1"/>
</dbReference>
<protein>
    <submittedName>
        <fullName evidence="6">ABC transporter ATP-binding protein</fullName>
    </submittedName>
</protein>
<evidence type="ECO:0000256" key="3">
    <source>
        <dbReference type="ARBA" id="ARBA00022741"/>
    </source>
</evidence>
<keyword evidence="4 6" id="KW-0067">ATP-binding</keyword>
<dbReference type="CDD" id="cd03293">
    <property type="entry name" value="ABC_NrtD_SsuB_transporters"/>
    <property type="match status" value="1"/>
</dbReference>